<proteinExistence type="predicted"/>
<protein>
    <submittedName>
        <fullName evidence="2">Uncharacterized protein</fullName>
    </submittedName>
</protein>
<gene>
    <name evidence="2" type="ORF">SAMN04488101_107136</name>
</gene>
<organism evidence="2 3">
    <name type="scientific">Pedobacter nyackensis</name>
    <dbReference type="NCBI Taxonomy" id="475255"/>
    <lineage>
        <taxon>Bacteria</taxon>
        <taxon>Pseudomonadati</taxon>
        <taxon>Bacteroidota</taxon>
        <taxon>Sphingobacteriia</taxon>
        <taxon>Sphingobacteriales</taxon>
        <taxon>Sphingobacteriaceae</taxon>
        <taxon>Pedobacter</taxon>
    </lineage>
</organism>
<evidence type="ECO:0000313" key="3">
    <source>
        <dbReference type="Proteomes" id="UP000192678"/>
    </source>
</evidence>
<evidence type="ECO:0000313" key="2">
    <source>
        <dbReference type="EMBL" id="SMC98085.1"/>
    </source>
</evidence>
<keyword evidence="1" id="KW-0732">Signal</keyword>
<name>A0A1W2DKX0_9SPHI</name>
<feature type="signal peptide" evidence="1">
    <location>
        <begin position="1"/>
        <end position="20"/>
    </location>
</feature>
<keyword evidence="3" id="KW-1185">Reference proteome</keyword>
<dbReference type="RefSeq" id="WP_084289994.1">
    <property type="nucleotide sequence ID" value="NZ_FWYB01000007.1"/>
</dbReference>
<evidence type="ECO:0000256" key="1">
    <source>
        <dbReference type="SAM" id="SignalP"/>
    </source>
</evidence>
<sequence length="73" mass="7599">MKKLFFTALVAVVAVGGAYAQVIPVSINQGGPQTGTCESSGDPSCAVENTYYIPDESTAYTAAELAGTFYNEL</sequence>
<accession>A0A1W2DKX0</accession>
<dbReference type="EMBL" id="FWYB01000007">
    <property type="protein sequence ID" value="SMC98085.1"/>
    <property type="molecule type" value="Genomic_DNA"/>
</dbReference>
<dbReference type="AlphaFoldDB" id="A0A1W2DKX0"/>
<reference evidence="2 3" key="1">
    <citation type="submission" date="2017-04" db="EMBL/GenBank/DDBJ databases">
        <authorList>
            <person name="Afonso C.L."/>
            <person name="Miller P.J."/>
            <person name="Scott M.A."/>
            <person name="Spackman E."/>
            <person name="Goraichik I."/>
            <person name="Dimitrov K.M."/>
            <person name="Suarez D.L."/>
            <person name="Swayne D.E."/>
        </authorList>
    </citation>
    <scope>NUCLEOTIDE SEQUENCE [LARGE SCALE GENOMIC DNA]</scope>
    <source>
        <strain evidence="2 3">DSM 19625</strain>
    </source>
</reference>
<dbReference type="Proteomes" id="UP000192678">
    <property type="component" value="Unassembled WGS sequence"/>
</dbReference>
<feature type="chain" id="PRO_5012981039" evidence="1">
    <location>
        <begin position="21"/>
        <end position="73"/>
    </location>
</feature>